<accession>A0A1H6F9K6</accession>
<dbReference type="Pfam" id="PF00114">
    <property type="entry name" value="Pilin"/>
    <property type="match status" value="1"/>
</dbReference>
<dbReference type="SUPFAM" id="SSF54523">
    <property type="entry name" value="Pili subunits"/>
    <property type="match status" value="1"/>
</dbReference>
<dbReference type="PANTHER" id="PTHR30093:SF34">
    <property type="entry name" value="PREPILIN PEPTIDASE-DEPENDENT PROTEIN D"/>
    <property type="match status" value="1"/>
</dbReference>
<dbReference type="InterPro" id="IPR045584">
    <property type="entry name" value="Pilin-like"/>
</dbReference>
<dbReference type="PANTHER" id="PTHR30093">
    <property type="entry name" value="GENERAL SECRETION PATHWAY PROTEIN G"/>
    <property type="match status" value="1"/>
</dbReference>
<keyword evidence="3" id="KW-0488">Methylation</keyword>
<evidence type="ECO:0000256" key="2">
    <source>
        <dbReference type="ARBA" id="ARBA00005233"/>
    </source>
</evidence>
<evidence type="ECO:0000256" key="3">
    <source>
        <dbReference type="ARBA" id="ARBA00022481"/>
    </source>
</evidence>
<evidence type="ECO:0000256" key="5">
    <source>
        <dbReference type="ARBA" id="ARBA00022989"/>
    </source>
</evidence>
<dbReference type="GO" id="GO:0007155">
    <property type="term" value="P:cell adhesion"/>
    <property type="evidence" value="ECO:0007669"/>
    <property type="project" value="InterPro"/>
</dbReference>
<dbReference type="InterPro" id="IPR001082">
    <property type="entry name" value="Pilin"/>
</dbReference>
<dbReference type="PRINTS" id="PR00885">
    <property type="entry name" value="BCTERIALGSPH"/>
</dbReference>
<keyword evidence="4 8" id="KW-0812">Transmembrane</keyword>
<comment type="subcellular location">
    <subcellularLocation>
        <location evidence="1">Membrane</location>
        <topology evidence="1">Single-pass membrane protein</topology>
    </subcellularLocation>
</comment>
<dbReference type="Gene3D" id="3.30.700.10">
    <property type="entry name" value="Glycoprotein, Type 4 Pilin"/>
    <property type="match status" value="1"/>
</dbReference>
<feature type="transmembrane region" description="Helical" evidence="8">
    <location>
        <begin position="12"/>
        <end position="30"/>
    </location>
</feature>
<dbReference type="EMBL" id="FMSV02000505">
    <property type="protein sequence ID" value="SEH06790.1"/>
    <property type="molecule type" value="Genomic_DNA"/>
</dbReference>
<evidence type="ECO:0000313" key="10">
    <source>
        <dbReference type="Proteomes" id="UP000236724"/>
    </source>
</evidence>
<keyword evidence="5 8" id="KW-1133">Transmembrane helix</keyword>
<keyword evidence="6 8" id="KW-0472">Membrane</keyword>
<organism evidence="9 10">
    <name type="scientific">Candidatus Venteria ishoeyi</name>
    <dbReference type="NCBI Taxonomy" id="1899563"/>
    <lineage>
        <taxon>Bacteria</taxon>
        <taxon>Pseudomonadati</taxon>
        <taxon>Pseudomonadota</taxon>
        <taxon>Gammaproteobacteria</taxon>
        <taxon>Thiotrichales</taxon>
        <taxon>Thiotrichaceae</taxon>
        <taxon>Venteria</taxon>
    </lineage>
</organism>
<gene>
    <name evidence="9" type="primary">pilE_4</name>
    <name evidence="9" type="ORF">MBHS_02656</name>
</gene>
<reference evidence="9 10" key="1">
    <citation type="submission" date="2016-10" db="EMBL/GenBank/DDBJ databases">
        <authorList>
            <person name="de Groot N.N."/>
        </authorList>
    </citation>
    <scope>NUCLEOTIDE SEQUENCE [LARGE SCALE GENOMIC DNA]</scope>
    <source>
        <strain evidence="9">MBHS1</strain>
    </source>
</reference>
<keyword evidence="10" id="KW-1185">Reference proteome</keyword>
<dbReference type="RefSeq" id="WP_103920524.1">
    <property type="nucleotide sequence ID" value="NZ_FMSV02000505.1"/>
</dbReference>
<dbReference type="PROSITE" id="PS00409">
    <property type="entry name" value="PROKAR_NTER_METHYL"/>
    <property type="match status" value="1"/>
</dbReference>
<dbReference type="Pfam" id="PF07963">
    <property type="entry name" value="N_methyl"/>
    <property type="match status" value="1"/>
</dbReference>
<dbReference type="GO" id="GO:0015627">
    <property type="term" value="C:type II protein secretion system complex"/>
    <property type="evidence" value="ECO:0007669"/>
    <property type="project" value="InterPro"/>
</dbReference>
<dbReference type="GO" id="GO:0015628">
    <property type="term" value="P:protein secretion by the type II secretion system"/>
    <property type="evidence" value="ECO:0007669"/>
    <property type="project" value="InterPro"/>
</dbReference>
<evidence type="ECO:0000313" key="9">
    <source>
        <dbReference type="EMBL" id="SEH06790.1"/>
    </source>
</evidence>
<evidence type="ECO:0000256" key="8">
    <source>
        <dbReference type="SAM" id="Phobius"/>
    </source>
</evidence>
<dbReference type="OrthoDB" id="5918848at2"/>
<evidence type="ECO:0000256" key="7">
    <source>
        <dbReference type="RuleBase" id="RU000389"/>
    </source>
</evidence>
<dbReference type="InterPro" id="IPR002416">
    <property type="entry name" value="T2SS_protein-GspH"/>
</dbReference>
<dbReference type="AlphaFoldDB" id="A0A1H6F9K6"/>
<dbReference type="Proteomes" id="UP000236724">
    <property type="component" value="Unassembled WGS sequence"/>
</dbReference>
<dbReference type="InterPro" id="IPR012902">
    <property type="entry name" value="N_methyl_site"/>
</dbReference>
<sequence length="156" mass="16200">MKKQQGFTLIELMIVIAIIGILAAVAIPAYTDYLKRSKVAEAIGLMAGLKTPVEEYIGSKGVTNWPTNTAAITGLLGGKVTGKYTSMITPAGGATGPYGFQAAMKGVSADWGGKGLSVHLQYITSDKSWDCKSGIVANQVAGTDALDPAYLPTACK</sequence>
<dbReference type="GO" id="GO:0043107">
    <property type="term" value="P:type IV pilus-dependent motility"/>
    <property type="evidence" value="ECO:0007669"/>
    <property type="project" value="TreeGrafter"/>
</dbReference>
<evidence type="ECO:0000256" key="1">
    <source>
        <dbReference type="ARBA" id="ARBA00004167"/>
    </source>
</evidence>
<evidence type="ECO:0000256" key="6">
    <source>
        <dbReference type="ARBA" id="ARBA00023136"/>
    </source>
</evidence>
<name>A0A1H6F9K6_9GAMM</name>
<protein>
    <submittedName>
        <fullName evidence="9">Fimbrial protein</fullName>
    </submittedName>
</protein>
<keyword evidence="7" id="KW-0281">Fimbrium</keyword>
<dbReference type="GO" id="GO:0044096">
    <property type="term" value="C:type IV pilus"/>
    <property type="evidence" value="ECO:0007669"/>
    <property type="project" value="TreeGrafter"/>
</dbReference>
<evidence type="ECO:0000256" key="4">
    <source>
        <dbReference type="ARBA" id="ARBA00022692"/>
    </source>
</evidence>
<proteinExistence type="inferred from homology"/>
<dbReference type="GO" id="GO:0016020">
    <property type="term" value="C:membrane"/>
    <property type="evidence" value="ECO:0007669"/>
    <property type="project" value="UniProtKB-SubCell"/>
</dbReference>
<dbReference type="NCBIfam" id="TIGR02532">
    <property type="entry name" value="IV_pilin_GFxxxE"/>
    <property type="match status" value="1"/>
</dbReference>
<comment type="similarity">
    <text evidence="2 7">Belongs to the N-Me-Phe pilin family.</text>
</comment>